<gene>
    <name evidence="3" type="ORF">Z518_01595</name>
</gene>
<feature type="region of interest" description="Disordered" evidence="2">
    <location>
        <begin position="15"/>
        <end position="67"/>
    </location>
</feature>
<dbReference type="AlphaFoldDB" id="A0A0D2G6D7"/>
<accession>A0A0D2G6D7</accession>
<dbReference type="HOGENOM" id="CLU_042069_0_0_1"/>
<evidence type="ECO:0000256" key="1">
    <source>
        <dbReference type="SAM" id="Coils"/>
    </source>
</evidence>
<evidence type="ECO:0000256" key="2">
    <source>
        <dbReference type="SAM" id="MobiDB-lite"/>
    </source>
</evidence>
<evidence type="ECO:0000313" key="3">
    <source>
        <dbReference type="EMBL" id="KIX10512.1"/>
    </source>
</evidence>
<dbReference type="VEuPathDB" id="FungiDB:Z518_01595"/>
<dbReference type="EMBL" id="KN847475">
    <property type="protein sequence ID" value="KIX10512.1"/>
    <property type="molecule type" value="Genomic_DNA"/>
</dbReference>
<dbReference type="STRING" id="1442369.A0A0D2G6D7"/>
<protein>
    <submittedName>
        <fullName evidence="3">Uncharacterized protein</fullName>
    </submittedName>
</protein>
<reference evidence="3 4" key="1">
    <citation type="submission" date="2015-01" db="EMBL/GenBank/DDBJ databases">
        <title>The Genome Sequence of Rhinocladiella mackenzie CBS 650.93.</title>
        <authorList>
            <consortium name="The Broad Institute Genomics Platform"/>
            <person name="Cuomo C."/>
            <person name="de Hoog S."/>
            <person name="Gorbushina A."/>
            <person name="Stielow B."/>
            <person name="Teixiera M."/>
            <person name="Abouelleil A."/>
            <person name="Chapman S.B."/>
            <person name="Priest M."/>
            <person name="Young S.K."/>
            <person name="Wortman J."/>
            <person name="Nusbaum C."/>
            <person name="Birren B."/>
        </authorList>
    </citation>
    <scope>NUCLEOTIDE SEQUENCE [LARGE SCALE GENOMIC DNA]</scope>
    <source>
        <strain evidence="3 4">CBS 650.93</strain>
    </source>
</reference>
<proteinExistence type="predicted"/>
<dbReference type="RefSeq" id="XP_013277648.1">
    <property type="nucleotide sequence ID" value="XM_013422194.1"/>
</dbReference>
<feature type="compositionally biased region" description="Low complexity" evidence="2">
    <location>
        <begin position="53"/>
        <end position="65"/>
    </location>
</feature>
<evidence type="ECO:0000313" key="4">
    <source>
        <dbReference type="Proteomes" id="UP000053617"/>
    </source>
</evidence>
<dbReference type="Proteomes" id="UP000053617">
    <property type="component" value="Unassembled WGS sequence"/>
</dbReference>
<dbReference type="GeneID" id="25289666"/>
<sequence length="437" mass="48247">MSCDTFQGALAHPLPRQLPFDFGENPPVSLPPPAPTRGHQRSRTTVDLPPLFSRTQSSSPTRSSTFLPFLRPQSTRSLSPERISPIDAAEYGVQTPSEESVTKKRSSLASWFDGSSDPVNITLVPSPRKEKLDPVHEAGTMDDLFSASHASLDTFTERPQRKPGLSGSATPGISRFNFFRKPTISQPCPDGAPVDELAQLDIREALFPHGYPDEFSPATFKNLQLNAEGTLCRFQQAYRDQRKSLRNVTSTKNVQADELEAAQTRNEHLKLQLEEMAERVAEREKTITDLRLQLKTQRQSLDPHLSQQQSIRKISPESSTAEEPNPRLKYCRNRSSDISTSGESELGSDVSSVVSVFSEALSSAPSRMTSIPSPVLKSSHVAYSGDHCPKCHGLNASEAWDVVGMMKMESEALKQRISQLESAQDDALDFLSGLKLT</sequence>
<feature type="region of interest" description="Disordered" evidence="2">
    <location>
        <begin position="298"/>
        <end position="346"/>
    </location>
</feature>
<name>A0A0D2G6D7_9EURO</name>
<keyword evidence="4" id="KW-1185">Reference proteome</keyword>
<feature type="coiled-coil region" evidence="1">
    <location>
        <begin position="252"/>
        <end position="293"/>
    </location>
</feature>
<organism evidence="3 4">
    <name type="scientific">Rhinocladiella mackenziei CBS 650.93</name>
    <dbReference type="NCBI Taxonomy" id="1442369"/>
    <lineage>
        <taxon>Eukaryota</taxon>
        <taxon>Fungi</taxon>
        <taxon>Dikarya</taxon>
        <taxon>Ascomycota</taxon>
        <taxon>Pezizomycotina</taxon>
        <taxon>Eurotiomycetes</taxon>
        <taxon>Chaetothyriomycetidae</taxon>
        <taxon>Chaetothyriales</taxon>
        <taxon>Herpotrichiellaceae</taxon>
        <taxon>Rhinocladiella</taxon>
    </lineage>
</organism>
<feature type="compositionally biased region" description="Polar residues" evidence="2">
    <location>
        <begin position="298"/>
        <end position="322"/>
    </location>
</feature>
<dbReference type="OrthoDB" id="5377009at2759"/>
<keyword evidence="1" id="KW-0175">Coiled coil</keyword>